<reference evidence="2" key="2">
    <citation type="journal article" date="2020" name="Nat. Commun.">
        <title>Large-scale genome sequencing of mycorrhizal fungi provides insights into the early evolution of symbiotic traits.</title>
        <authorList>
            <person name="Miyauchi S."/>
            <person name="Kiss E."/>
            <person name="Kuo A."/>
            <person name="Drula E."/>
            <person name="Kohler A."/>
            <person name="Sanchez-Garcia M."/>
            <person name="Morin E."/>
            <person name="Andreopoulos B."/>
            <person name="Barry K.W."/>
            <person name="Bonito G."/>
            <person name="Buee M."/>
            <person name="Carver A."/>
            <person name="Chen C."/>
            <person name="Cichocki N."/>
            <person name="Clum A."/>
            <person name="Culley D."/>
            <person name="Crous P.W."/>
            <person name="Fauchery L."/>
            <person name="Girlanda M."/>
            <person name="Hayes R.D."/>
            <person name="Keri Z."/>
            <person name="LaButti K."/>
            <person name="Lipzen A."/>
            <person name="Lombard V."/>
            <person name="Magnuson J."/>
            <person name="Maillard F."/>
            <person name="Murat C."/>
            <person name="Nolan M."/>
            <person name="Ohm R.A."/>
            <person name="Pangilinan J."/>
            <person name="Pereira M.F."/>
            <person name="Perotto S."/>
            <person name="Peter M."/>
            <person name="Pfister S."/>
            <person name="Riley R."/>
            <person name="Sitrit Y."/>
            <person name="Stielow J.B."/>
            <person name="Szollosi G."/>
            <person name="Zifcakova L."/>
            <person name="Stursova M."/>
            <person name="Spatafora J.W."/>
            <person name="Tedersoo L."/>
            <person name="Vaario L.M."/>
            <person name="Yamada A."/>
            <person name="Yan M."/>
            <person name="Wang P."/>
            <person name="Xu J."/>
            <person name="Bruns T."/>
            <person name="Baldrian P."/>
            <person name="Vilgalys R."/>
            <person name="Dunand C."/>
            <person name="Henrissat B."/>
            <person name="Grigoriev I.V."/>
            <person name="Hibbett D."/>
            <person name="Nagy L.G."/>
            <person name="Martin F.M."/>
        </authorList>
    </citation>
    <scope>NUCLEOTIDE SEQUENCE</scope>
    <source>
        <strain evidence="2">BED1</strain>
    </source>
</reference>
<comment type="caution">
    <text evidence="2">The sequence shown here is derived from an EMBL/GenBank/DDBJ whole genome shotgun (WGS) entry which is preliminary data.</text>
</comment>
<evidence type="ECO:0000313" key="2">
    <source>
        <dbReference type="EMBL" id="KAF8420159.1"/>
    </source>
</evidence>
<gene>
    <name evidence="2" type="ORF">L210DRAFT_3575044</name>
</gene>
<name>A0AAD4BDF0_BOLED</name>
<dbReference type="Proteomes" id="UP001194468">
    <property type="component" value="Unassembled WGS sequence"/>
</dbReference>
<organism evidence="2 3">
    <name type="scientific">Boletus edulis BED1</name>
    <dbReference type="NCBI Taxonomy" id="1328754"/>
    <lineage>
        <taxon>Eukaryota</taxon>
        <taxon>Fungi</taxon>
        <taxon>Dikarya</taxon>
        <taxon>Basidiomycota</taxon>
        <taxon>Agaricomycotina</taxon>
        <taxon>Agaricomycetes</taxon>
        <taxon>Agaricomycetidae</taxon>
        <taxon>Boletales</taxon>
        <taxon>Boletineae</taxon>
        <taxon>Boletaceae</taxon>
        <taxon>Boletoideae</taxon>
        <taxon>Boletus</taxon>
    </lineage>
</organism>
<feature type="region of interest" description="Disordered" evidence="1">
    <location>
        <begin position="1"/>
        <end position="36"/>
    </location>
</feature>
<evidence type="ECO:0000256" key="1">
    <source>
        <dbReference type="SAM" id="MobiDB-lite"/>
    </source>
</evidence>
<protein>
    <submittedName>
        <fullName evidence="2">Uncharacterized protein</fullName>
    </submittedName>
</protein>
<keyword evidence="3" id="KW-1185">Reference proteome</keyword>
<accession>A0AAD4BDF0</accession>
<proteinExistence type="predicted"/>
<sequence>MIMLPVPRPHTVSPPTRRCNGRMRSPPTRLHPNTGILRNWTNPPFSRTHWPFSPPTTLVIRLNTMWLRVCRIAPPTTLKDTRQAPFGG</sequence>
<dbReference type="AlphaFoldDB" id="A0AAD4BDF0"/>
<dbReference type="EMBL" id="WHUW01000161">
    <property type="protein sequence ID" value="KAF8420159.1"/>
    <property type="molecule type" value="Genomic_DNA"/>
</dbReference>
<reference evidence="2" key="1">
    <citation type="submission" date="2019-10" db="EMBL/GenBank/DDBJ databases">
        <authorList>
            <consortium name="DOE Joint Genome Institute"/>
            <person name="Kuo A."/>
            <person name="Miyauchi S."/>
            <person name="Kiss E."/>
            <person name="Drula E."/>
            <person name="Kohler A."/>
            <person name="Sanchez-Garcia M."/>
            <person name="Andreopoulos B."/>
            <person name="Barry K.W."/>
            <person name="Bonito G."/>
            <person name="Buee M."/>
            <person name="Carver A."/>
            <person name="Chen C."/>
            <person name="Cichocki N."/>
            <person name="Clum A."/>
            <person name="Culley D."/>
            <person name="Crous P.W."/>
            <person name="Fauchery L."/>
            <person name="Girlanda M."/>
            <person name="Hayes R."/>
            <person name="Keri Z."/>
            <person name="LaButti K."/>
            <person name="Lipzen A."/>
            <person name="Lombard V."/>
            <person name="Magnuson J."/>
            <person name="Maillard F."/>
            <person name="Morin E."/>
            <person name="Murat C."/>
            <person name="Nolan M."/>
            <person name="Ohm R."/>
            <person name="Pangilinan J."/>
            <person name="Pereira M."/>
            <person name="Perotto S."/>
            <person name="Peter M."/>
            <person name="Riley R."/>
            <person name="Sitrit Y."/>
            <person name="Stielow B."/>
            <person name="Szollosi G."/>
            <person name="Zifcakova L."/>
            <person name="Stursova M."/>
            <person name="Spatafora J.W."/>
            <person name="Tedersoo L."/>
            <person name="Vaario L.-M."/>
            <person name="Yamada A."/>
            <person name="Yan M."/>
            <person name="Wang P."/>
            <person name="Xu J."/>
            <person name="Bruns T."/>
            <person name="Baldrian P."/>
            <person name="Vilgalys R."/>
            <person name="Henrissat B."/>
            <person name="Grigoriev I.V."/>
            <person name="Hibbett D."/>
            <person name="Nagy L.G."/>
            <person name="Martin F.M."/>
        </authorList>
    </citation>
    <scope>NUCLEOTIDE SEQUENCE</scope>
    <source>
        <strain evidence="2">BED1</strain>
    </source>
</reference>
<evidence type="ECO:0000313" key="3">
    <source>
        <dbReference type="Proteomes" id="UP001194468"/>
    </source>
</evidence>